<dbReference type="InterPro" id="IPR019734">
    <property type="entry name" value="TPR_rpt"/>
</dbReference>
<evidence type="ECO:0000256" key="2">
    <source>
        <dbReference type="SAM" id="SignalP"/>
    </source>
</evidence>
<dbReference type="InterPro" id="IPR011990">
    <property type="entry name" value="TPR-like_helical_dom_sf"/>
</dbReference>
<dbReference type="Proteomes" id="UP001597425">
    <property type="component" value="Unassembled WGS sequence"/>
</dbReference>
<dbReference type="SUPFAM" id="SSF48452">
    <property type="entry name" value="TPR-like"/>
    <property type="match status" value="1"/>
</dbReference>
<dbReference type="Gene3D" id="3.30.1150.10">
    <property type="match status" value="1"/>
</dbReference>
<dbReference type="Gene3D" id="1.25.40.10">
    <property type="entry name" value="Tetratricopeptide repeat domain"/>
    <property type="match status" value="1"/>
</dbReference>
<keyword evidence="4" id="KW-1185">Reference proteome</keyword>
<gene>
    <name evidence="3" type="ORF">ACFSKX_15435</name>
</gene>
<evidence type="ECO:0000313" key="3">
    <source>
        <dbReference type="EMBL" id="MFD2311821.1"/>
    </source>
</evidence>
<dbReference type="EMBL" id="JBHUJD010000023">
    <property type="protein sequence ID" value="MFD2311821.1"/>
    <property type="molecule type" value="Genomic_DNA"/>
</dbReference>
<sequence>MRLLLSSLLLIASATCAAQYATSAISLRDRDSPPTAYGLEIVRAERWQPDESPAAGPADTDNRLAIDSIANYRARIKAMEIEQGPYATGLPEALTGLAHNYREIGDFDGAVRSFKRAVHLTRIERGPYSRDQLPLLESLRESLFAADRLRELDGLQEYIYRVHREVLEPGDPELHAATRDYIAWHRSAYLRELGNEEERLQTLDKLFESRLSDLRQRDAPPHSLLEPLTDSLKLTYLLGDMSAERLDAFSVQFGRSPLLPHPAMYASAAGESPRQRLRQINYRKGLRLAGELAEAAGEDPETHARALVARGDWYRWHNKRHSARRSYREAYAALGGSEAGEALRRELFASPTELPANRVYRPDIQLEKREPRGRARVRYTVSRNGHPKDLEILEMTPEEDRGARIVLTRLLHAMAFRPRLEDGEPVKTESVEREYVFFDER</sequence>
<keyword evidence="1" id="KW-0802">TPR repeat</keyword>
<evidence type="ECO:0000256" key="1">
    <source>
        <dbReference type="PROSITE-ProRule" id="PRU00339"/>
    </source>
</evidence>
<evidence type="ECO:0000313" key="4">
    <source>
        <dbReference type="Proteomes" id="UP001597425"/>
    </source>
</evidence>
<dbReference type="PROSITE" id="PS50005">
    <property type="entry name" value="TPR"/>
    <property type="match status" value="1"/>
</dbReference>
<dbReference type="RefSeq" id="WP_265722652.1">
    <property type="nucleotide sequence ID" value="NZ_JAPIVK010000026.1"/>
</dbReference>
<keyword evidence="2" id="KW-0732">Signal</keyword>
<reference evidence="4" key="1">
    <citation type="journal article" date="2019" name="Int. J. Syst. Evol. Microbiol.">
        <title>The Global Catalogue of Microorganisms (GCM) 10K type strain sequencing project: providing services to taxonomists for standard genome sequencing and annotation.</title>
        <authorList>
            <consortium name="The Broad Institute Genomics Platform"/>
            <consortium name="The Broad Institute Genome Sequencing Center for Infectious Disease"/>
            <person name="Wu L."/>
            <person name="Ma J."/>
        </authorList>
    </citation>
    <scope>NUCLEOTIDE SEQUENCE [LARGE SCALE GENOMIC DNA]</scope>
    <source>
        <strain evidence="4">KCTC 12848</strain>
    </source>
</reference>
<feature type="chain" id="PRO_5046244118" evidence="2">
    <location>
        <begin position="18"/>
        <end position="441"/>
    </location>
</feature>
<feature type="signal peptide" evidence="2">
    <location>
        <begin position="1"/>
        <end position="17"/>
    </location>
</feature>
<protein>
    <submittedName>
        <fullName evidence="3">Energy transducer TonB</fullName>
    </submittedName>
</protein>
<accession>A0ABW5EE05</accession>
<comment type="caution">
    <text evidence="3">The sequence shown here is derived from an EMBL/GenBank/DDBJ whole genome shotgun (WGS) entry which is preliminary data.</text>
</comment>
<feature type="repeat" description="TPR" evidence="1">
    <location>
        <begin position="91"/>
        <end position="124"/>
    </location>
</feature>
<organism evidence="3 4">
    <name type="scientific">Microbulbifer halophilus</name>
    <dbReference type="NCBI Taxonomy" id="453963"/>
    <lineage>
        <taxon>Bacteria</taxon>
        <taxon>Pseudomonadati</taxon>
        <taxon>Pseudomonadota</taxon>
        <taxon>Gammaproteobacteria</taxon>
        <taxon>Cellvibrionales</taxon>
        <taxon>Microbulbiferaceae</taxon>
        <taxon>Microbulbifer</taxon>
    </lineage>
</organism>
<proteinExistence type="predicted"/>
<name>A0ABW5EE05_9GAMM</name>